<dbReference type="EMBL" id="CP008706">
    <property type="protein sequence ID" value="AKA32894.1"/>
    <property type="molecule type" value="Genomic_DNA"/>
</dbReference>
<name>A0A0D5YLR3_ACIBA</name>
<accession>A0A0D5YLR3</accession>
<organism evidence="1 2">
    <name type="scientific">Acinetobacter baumannii</name>
    <dbReference type="NCBI Taxonomy" id="470"/>
    <lineage>
        <taxon>Bacteria</taxon>
        <taxon>Pseudomonadati</taxon>
        <taxon>Pseudomonadota</taxon>
        <taxon>Gammaproteobacteria</taxon>
        <taxon>Moraxellales</taxon>
        <taxon>Moraxellaceae</taxon>
        <taxon>Acinetobacter</taxon>
        <taxon>Acinetobacter calcoaceticus/baumannii complex</taxon>
    </lineage>
</organism>
<protein>
    <submittedName>
        <fullName evidence="1">Uncharacterized protein</fullName>
    </submittedName>
</protein>
<evidence type="ECO:0000313" key="2">
    <source>
        <dbReference type="Proteomes" id="UP000032746"/>
    </source>
</evidence>
<reference evidence="1 2" key="1">
    <citation type="journal article" date="2015" name="J. Bacteriol.">
        <title>Resources for Genetic and Genomic Analysis of Emerging Pathogen Acinetobacter baumannii.</title>
        <authorList>
            <person name="Gallagher L.A."/>
            <person name="Ramage E."/>
            <person name="Weiss E.J."/>
            <person name="Radey M."/>
            <person name="Hayden H.S."/>
            <person name="Held K.G."/>
            <person name="Huse H.K."/>
            <person name="Zurawski D.V."/>
            <person name="Brittnacher M.J."/>
            <person name="Manoil C."/>
        </authorList>
    </citation>
    <scope>NUCLEOTIDE SEQUENCE [LARGE SCALE GENOMIC DNA]</scope>
    <source>
        <strain evidence="1 2">AB5075-UW</strain>
    </source>
</reference>
<sequence>MTYKHEYITVKSSLIKNTFQTQDLKGAFIGVISLRKR</sequence>
<gene>
    <name evidence="1" type="ORF">ABUW_3187</name>
</gene>
<dbReference type="AlphaFoldDB" id="A0A0D5YLR3"/>
<evidence type="ECO:0000313" key="1">
    <source>
        <dbReference type="EMBL" id="AKA32894.1"/>
    </source>
</evidence>
<dbReference type="Proteomes" id="UP000032746">
    <property type="component" value="Chromosome"/>
</dbReference>
<reference evidence="2" key="2">
    <citation type="submission" date="2015-03" db="EMBL/GenBank/DDBJ databases">
        <authorList>
            <person name="Gallagher L.A."/>
            <person name="Hayden H.S."/>
            <person name="Weiss E.J."/>
            <person name="Hager K.R."/>
            <person name="Ramage E."/>
            <person name="Radey M.R."/>
            <person name="Bydalek R."/>
            <person name="Manoil C."/>
            <person name="Miller S.I."/>
            <person name="Brittnacher M.J."/>
        </authorList>
    </citation>
    <scope>NUCLEOTIDE SEQUENCE [LARGE SCALE GENOMIC DNA]</scope>
    <source>
        <strain evidence="2">AB5075-UW</strain>
    </source>
</reference>
<proteinExistence type="predicted"/>